<evidence type="ECO:0000313" key="8">
    <source>
        <dbReference type="Proteomes" id="UP001172054"/>
    </source>
</evidence>
<dbReference type="PROSITE" id="PS50943">
    <property type="entry name" value="HTH_CROC1"/>
    <property type="match status" value="1"/>
</dbReference>
<dbReference type="PROSITE" id="PS50932">
    <property type="entry name" value="HTH_LACI_2"/>
    <property type="match status" value="1"/>
</dbReference>
<dbReference type="InterPro" id="IPR010982">
    <property type="entry name" value="Lambda_DNA-bd_dom_sf"/>
</dbReference>
<feature type="domain" description="HTH cro/C1-type" evidence="6">
    <location>
        <begin position="2"/>
        <end position="30"/>
    </location>
</feature>
<name>A0ABT8MQR5_9BACL</name>
<evidence type="ECO:0000259" key="5">
    <source>
        <dbReference type="PROSITE" id="PS50932"/>
    </source>
</evidence>
<evidence type="ECO:0000256" key="1">
    <source>
        <dbReference type="ARBA" id="ARBA00022491"/>
    </source>
</evidence>
<dbReference type="SUPFAM" id="SSF47413">
    <property type="entry name" value="lambda repressor-like DNA-binding domains"/>
    <property type="match status" value="1"/>
</dbReference>
<dbReference type="InterPro" id="IPR028082">
    <property type="entry name" value="Peripla_BP_I"/>
</dbReference>
<dbReference type="CDD" id="cd01392">
    <property type="entry name" value="HTH_LacI"/>
    <property type="match status" value="1"/>
</dbReference>
<gene>
    <name evidence="7" type="ORF">QWY15_08065</name>
</gene>
<dbReference type="Pfam" id="PF00356">
    <property type="entry name" value="LacI"/>
    <property type="match status" value="1"/>
</dbReference>
<evidence type="ECO:0000259" key="6">
    <source>
        <dbReference type="PROSITE" id="PS50943"/>
    </source>
</evidence>
<keyword evidence="2" id="KW-0805">Transcription regulation</keyword>
<keyword evidence="1" id="KW-0678">Repressor</keyword>
<keyword evidence="3" id="KW-0238">DNA-binding</keyword>
<dbReference type="Gene3D" id="1.10.260.40">
    <property type="entry name" value="lambda repressor-like DNA-binding domains"/>
    <property type="match status" value="1"/>
</dbReference>
<dbReference type="PANTHER" id="PTHR30146">
    <property type="entry name" value="LACI-RELATED TRANSCRIPTIONAL REPRESSOR"/>
    <property type="match status" value="1"/>
</dbReference>
<dbReference type="EMBL" id="JAUJWW010000003">
    <property type="protein sequence ID" value="MDN7227241.1"/>
    <property type="molecule type" value="Genomic_DNA"/>
</dbReference>
<keyword evidence="4" id="KW-0804">Transcription</keyword>
<organism evidence="7 8">
    <name type="scientific">Planococcus liqunii</name>
    <dbReference type="NCBI Taxonomy" id="3058394"/>
    <lineage>
        <taxon>Bacteria</taxon>
        <taxon>Bacillati</taxon>
        <taxon>Bacillota</taxon>
        <taxon>Bacilli</taxon>
        <taxon>Bacillales</taxon>
        <taxon>Caryophanaceae</taxon>
        <taxon>Planococcus</taxon>
    </lineage>
</organism>
<dbReference type="SMART" id="SM00354">
    <property type="entry name" value="HTH_LACI"/>
    <property type="match status" value="1"/>
</dbReference>
<proteinExistence type="predicted"/>
<dbReference type="InterPro" id="IPR046335">
    <property type="entry name" value="LacI/GalR-like_sensor"/>
</dbReference>
<dbReference type="Proteomes" id="UP001172054">
    <property type="component" value="Unassembled WGS sequence"/>
</dbReference>
<reference evidence="7 8" key="1">
    <citation type="submission" date="2023-06" db="EMBL/GenBank/DDBJ databases">
        <title>Novel species in genus Planococcus.</title>
        <authorList>
            <person name="Ning S."/>
        </authorList>
    </citation>
    <scope>NUCLEOTIDE SEQUENCE [LARGE SCALE GENOMIC DNA]</scope>
    <source>
        <strain evidence="7 8">N064</strain>
    </source>
</reference>
<evidence type="ECO:0000256" key="3">
    <source>
        <dbReference type="ARBA" id="ARBA00023125"/>
    </source>
</evidence>
<feature type="domain" description="HTH lacI-type" evidence="5">
    <location>
        <begin position="5"/>
        <end position="60"/>
    </location>
</feature>
<evidence type="ECO:0000256" key="4">
    <source>
        <dbReference type="ARBA" id="ARBA00023163"/>
    </source>
</evidence>
<sequence>MAKNITIAQVAEQAKVSKSTVSQYLNKRYEYMSESTRQRIEAAIEELNYHPNSIARSLKQKSTYTVGVIVANILHSFSTQILRAIENNFNANGFHIIICNADDEPEKERNYIEMLQAKQVDGLIIFPTGGNLDLYEQMHKQNFPVVFMDRKIDGLEINTVMLDNHRAAQLAIDAFVESDYKRISIITTSIIRNTSPRVERIEGYRQALEAHGLPVREEYIRTADAANIQNELNELFALDAPPEAILAGNDRVLLEVLKYMKEHQLVIPDDVAVIGIDEVAFASFYTPPLTVVTQPTIDMANKATELLLEQIKSENKTAKTAIHRLQPSLIKRGSC</sequence>
<protein>
    <submittedName>
        <fullName evidence="7">Substrate-binding domain-containing protein</fullName>
    </submittedName>
</protein>
<dbReference type="Pfam" id="PF13377">
    <property type="entry name" value="Peripla_BP_3"/>
    <property type="match status" value="1"/>
</dbReference>
<dbReference type="InterPro" id="IPR000843">
    <property type="entry name" value="HTH_LacI"/>
</dbReference>
<evidence type="ECO:0000256" key="2">
    <source>
        <dbReference type="ARBA" id="ARBA00023015"/>
    </source>
</evidence>
<dbReference type="InterPro" id="IPR001387">
    <property type="entry name" value="Cro/C1-type_HTH"/>
</dbReference>
<dbReference type="PANTHER" id="PTHR30146:SF148">
    <property type="entry name" value="HTH-TYPE TRANSCRIPTIONAL REPRESSOR PURR-RELATED"/>
    <property type="match status" value="1"/>
</dbReference>
<keyword evidence="8" id="KW-1185">Reference proteome</keyword>
<accession>A0ABT8MQR5</accession>
<dbReference type="RefSeq" id="WP_301725969.1">
    <property type="nucleotide sequence ID" value="NZ_JAUJWW010000003.1"/>
</dbReference>
<dbReference type="SUPFAM" id="SSF53822">
    <property type="entry name" value="Periplasmic binding protein-like I"/>
    <property type="match status" value="1"/>
</dbReference>
<comment type="caution">
    <text evidence="7">The sequence shown here is derived from an EMBL/GenBank/DDBJ whole genome shotgun (WGS) entry which is preliminary data.</text>
</comment>
<evidence type="ECO:0000313" key="7">
    <source>
        <dbReference type="EMBL" id="MDN7227241.1"/>
    </source>
</evidence>
<dbReference type="Gene3D" id="3.40.50.2300">
    <property type="match status" value="2"/>
</dbReference>
<dbReference type="CDD" id="cd19977">
    <property type="entry name" value="PBP1_EndR-like"/>
    <property type="match status" value="1"/>
</dbReference>